<keyword evidence="2" id="KW-0418">Kinase</keyword>
<evidence type="ECO:0000313" key="2">
    <source>
        <dbReference type="EMBL" id="MBT1709775.1"/>
    </source>
</evidence>
<gene>
    <name evidence="2" type="ORF">KK062_16140</name>
</gene>
<keyword evidence="3" id="KW-1185">Reference proteome</keyword>
<dbReference type="InterPro" id="IPR027417">
    <property type="entry name" value="P-loop_NTPase"/>
</dbReference>
<name>A0AAP2DY40_9BACT</name>
<dbReference type="Proteomes" id="UP001319080">
    <property type="component" value="Unassembled WGS sequence"/>
</dbReference>
<dbReference type="Pfam" id="PF00485">
    <property type="entry name" value="PRK"/>
    <property type="match status" value="1"/>
</dbReference>
<evidence type="ECO:0000259" key="1">
    <source>
        <dbReference type="Pfam" id="PF00485"/>
    </source>
</evidence>
<reference evidence="2 3" key="1">
    <citation type="submission" date="2021-05" db="EMBL/GenBank/DDBJ databases">
        <title>A Polyphasic approach of four new species of the genus Ohtaekwangia: Ohtaekwangia histidinii sp. nov., Ohtaekwangia cretensis sp. nov., Ohtaekwangia indiensis sp. nov., Ohtaekwangia reichenbachii sp. nov. from diverse environment.</title>
        <authorList>
            <person name="Octaviana S."/>
        </authorList>
    </citation>
    <scope>NUCLEOTIDE SEQUENCE [LARGE SCALE GENOMIC DNA]</scope>
    <source>
        <strain evidence="2 3">PWU5</strain>
    </source>
</reference>
<proteinExistence type="predicted"/>
<dbReference type="EMBL" id="JAHESE010000016">
    <property type="protein sequence ID" value="MBT1709775.1"/>
    <property type="molecule type" value="Genomic_DNA"/>
</dbReference>
<dbReference type="AlphaFoldDB" id="A0AAP2DY40"/>
<keyword evidence="2" id="KW-0808">Transferase</keyword>
<accession>A0AAP2DY40</accession>
<feature type="domain" description="Phosphoribulokinase/uridine kinase" evidence="1">
    <location>
        <begin position="7"/>
        <end position="185"/>
    </location>
</feature>
<dbReference type="GO" id="GO:0005524">
    <property type="term" value="F:ATP binding"/>
    <property type="evidence" value="ECO:0007669"/>
    <property type="project" value="InterPro"/>
</dbReference>
<dbReference type="InterPro" id="IPR006083">
    <property type="entry name" value="PRK/URK"/>
</dbReference>
<organism evidence="2 3">
    <name type="scientific">Dawidia cretensis</name>
    <dbReference type="NCBI Taxonomy" id="2782350"/>
    <lineage>
        <taxon>Bacteria</taxon>
        <taxon>Pseudomonadati</taxon>
        <taxon>Bacteroidota</taxon>
        <taxon>Cytophagia</taxon>
        <taxon>Cytophagales</taxon>
        <taxon>Chryseotaleaceae</taxon>
        <taxon>Dawidia</taxon>
    </lineage>
</organism>
<dbReference type="SUPFAM" id="SSF52540">
    <property type="entry name" value="P-loop containing nucleoside triphosphate hydrolases"/>
    <property type="match status" value="1"/>
</dbReference>
<evidence type="ECO:0000313" key="3">
    <source>
        <dbReference type="Proteomes" id="UP001319080"/>
    </source>
</evidence>
<protein>
    <submittedName>
        <fullName evidence="2">Uridine kinase</fullName>
    </submittedName>
</protein>
<comment type="caution">
    <text evidence="2">The sequence shown here is derived from an EMBL/GenBank/DDBJ whole genome shotgun (WGS) entry which is preliminary data.</text>
</comment>
<dbReference type="GO" id="GO:0016301">
    <property type="term" value="F:kinase activity"/>
    <property type="evidence" value="ECO:0007669"/>
    <property type="project" value="UniProtKB-KW"/>
</dbReference>
<dbReference type="PRINTS" id="PR00988">
    <property type="entry name" value="URIDINKINASE"/>
</dbReference>
<dbReference type="Gene3D" id="3.40.50.300">
    <property type="entry name" value="P-loop containing nucleotide triphosphate hydrolases"/>
    <property type="match status" value="1"/>
</dbReference>
<dbReference type="PANTHER" id="PTHR10285">
    <property type="entry name" value="URIDINE KINASE"/>
    <property type="match status" value="1"/>
</dbReference>
<sequence>MKPVYTIGITGGSGSGKTHFIKQLAGRFQPNEICLISQDHYYKPIHLQVRDTEGIENFDLPEAIDREAFHEDLLKLKRGETLLKQEYVFNNVDANPTILKFTPAPLLIIEGLFVQYFPEIEQELDLKLFIEAKDHLKLSRRIRRDSEERGYPLDDVLYRYQHHVMPIYEAYIKPLMHKADLVIPNNHHFERALDLLTLALKHRISQLES</sequence>
<dbReference type="RefSeq" id="WP_254085353.1">
    <property type="nucleotide sequence ID" value="NZ_JAHESE010000016.1"/>
</dbReference>